<dbReference type="Proteomes" id="UP000007473">
    <property type="component" value="Chromosome"/>
</dbReference>
<evidence type="ECO:0000313" key="1">
    <source>
        <dbReference type="EMBL" id="ADV34716.1"/>
    </source>
</evidence>
<reference evidence="1 2" key="1">
    <citation type="journal article" date="2011" name="J. Bacteriol.">
        <title>Genome sequence of the repetitive-sequence-rich Mycoplasma fermentans strain M64.</title>
        <authorList>
            <person name="Shu H.W."/>
            <person name="Liu T.T."/>
            <person name="Chang H.Y."/>
            <person name="Liu Y.M."/>
            <person name="Wu K.M."/>
            <person name="Shu H.Y."/>
            <person name="Tsai S.F."/>
            <person name="Hsiao K.J."/>
            <person name="Hu W.S."/>
            <person name="Ng W.V."/>
        </authorList>
    </citation>
    <scope>NUCLEOTIDE SEQUENCE [LARGE SCALE GENOMIC DNA]</scope>
    <source>
        <strain evidence="1 2">M64</strain>
    </source>
</reference>
<accession>A0AB32XCK3</accession>
<organism evidence="1 2">
    <name type="scientific">Mycoplasmopsis fermentans (strain M64)</name>
    <name type="common">Mycoplasma fermentans</name>
    <dbReference type="NCBI Taxonomy" id="943945"/>
    <lineage>
        <taxon>Bacteria</taxon>
        <taxon>Bacillati</taxon>
        <taxon>Mycoplasmatota</taxon>
        <taxon>Mycoplasmoidales</taxon>
        <taxon>Metamycoplasmataceae</taxon>
        <taxon>Mycoplasmopsis</taxon>
    </lineage>
</organism>
<dbReference type="AlphaFoldDB" id="A0AB32XCK3"/>
<protein>
    <recommendedName>
        <fullName evidence="3">Lipoprotein</fullName>
    </recommendedName>
</protein>
<proteinExistence type="predicted"/>
<name>A0AB32XCK3_MYCFM</name>
<gene>
    <name evidence="1" type="ordered locus">MfeM64YM_0718</name>
</gene>
<dbReference type="PROSITE" id="PS51257">
    <property type="entry name" value="PROKAR_LIPOPROTEIN"/>
    <property type="match status" value="1"/>
</dbReference>
<evidence type="ECO:0000313" key="2">
    <source>
        <dbReference type="Proteomes" id="UP000007473"/>
    </source>
</evidence>
<dbReference type="KEGG" id="mfm:MfeM64YM_0718"/>
<sequence length="33" mass="3666">MSKKTRKKLAYFSLIAPIALCLSASCTSVKKDY</sequence>
<evidence type="ECO:0008006" key="3">
    <source>
        <dbReference type="Google" id="ProtNLM"/>
    </source>
</evidence>
<dbReference type="EMBL" id="CP002458">
    <property type="protein sequence ID" value="ADV34716.1"/>
    <property type="molecule type" value="Genomic_DNA"/>
</dbReference>